<feature type="region of interest" description="Disordered" evidence="1">
    <location>
        <begin position="1"/>
        <end position="30"/>
    </location>
</feature>
<dbReference type="InterPro" id="IPR006059">
    <property type="entry name" value="SBP"/>
</dbReference>
<comment type="caution">
    <text evidence="2">The sequence shown here is derived from an EMBL/GenBank/DDBJ whole genome shotgun (WGS) entry which is preliminary data.</text>
</comment>
<dbReference type="PANTHER" id="PTHR43649">
    <property type="entry name" value="ARABINOSE-BINDING PROTEIN-RELATED"/>
    <property type="match status" value="1"/>
</dbReference>
<evidence type="ECO:0000313" key="3">
    <source>
        <dbReference type="Proteomes" id="UP001652445"/>
    </source>
</evidence>
<evidence type="ECO:0000313" key="2">
    <source>
        <dbReference type="EMBL" id="MCU6791966.1"/>
    </source>
</evidence>
<dbReference type="SUPFAM" id="SSF53850">
    <property type="entry name" value="Periplasmic binding protein-like II"/>
    <property type="match status" value="1"/>
</dbReference>
<dbReference type="CDD" id="cd13585">
    <property type="entry name" value="PBP2_TMBP_like"/>
    <property type="match status" value="1"/>
</dbReference>
<dbReference type="Pfam" id="PF01547">
    <property type="entry name" value="SBP_bac_1"/>
    <property type="match status" value="1"/>
</dbReference>
<name>A0ABT2UD89_9BACL</name>
<reference evidence="2 3" key="1">
    <citation type="submission" date="2022-09" db="EMBL/GenBank/DDBJ databases">
        <authorList>
            <person name="Han X.L."/>
            <person name="Wang Q."/>
            <person name="Lu T."/>
        </authorList>
    </citation>
    <scope>NUCLEOTIDE SEQUENCE [LARGE SCALE GENOMIC DNA]</scope>
    <source>
        <strain evidence="2 3">WQ 127069</strain>
    </source>
</reference>
<organism evidence="2 3">
    <name type="scientific">Paenibacillus baimaensis</name>
    <dbReference type="NCBI Taxonomy" id="2982185"/>
    <lineage>
        <taxon>Bacteria</taxon>
        <taxon>Bacillati</taxon>
        <taxon>Bacillota</taxon>
        <taxon>Bacilli</taxon>
        <taxon>Bacillales</taxon>
        <taxon>Paenibacillaceae</taxon>
        <taxon>Paenibacillus</taxon>
    </lineage>
</organism>
<feature type="compositionally biased region" description="Polar residues" evidence="1">
    <location>
        <begin position="10"/>
        <end position="25"/>
    </location>
</feature>
<dbReference type="Proteomes" id="UP001652445">
    <property type="component" value="Unassembled WGS sequence"/>
</dbReference>
<gene>
    <name evidence="2" type="ORF">OB236_07485</name>
</gene>
<dbReference type="Gene3D" id="3.40.190.10">
    <property type="entry name" value="Periplasmic binding protein-like II"/>
    <property type="match status" value="1"/>
</dbReference>
<dbReference type="PANTHER" id="PTHR43649:SF30">
    <property type="entry name" value="ABC TRANSPORTER SUBSTRATE-BINDING PROTEIN"/>
    <property type="match status" value="1"/>
</dbReference>
<accession>A0ABT2UD89</accession>
<dbReference type="EMBL" id="JAOQIO010000016">
    <property type="protein sequence ID" value="MCU6791966.1"/>
    <property type="molecule type" value="Genomic_DNA"/>
</dbReference>
<evidence type="ECO:0000256" key="1">
    <source>
        <dbReference type="SAM" id="MobiDB-lite"/>
    </source>
</evidence>
<keyword evidence="3" id="KW-1185">Reference proteome</keyword>
<protein>
    <submittedName>
        <fullName evidence="2">Sugar ABC transporter substrate-binding protein</fullName>
    </submittedName>
</protein>
<dbReference type="InterPro" id="IPR050490">
    <property type="entry name" value="Bact_solute-bd_prot1"/>
</dbReference>
<sequence length="447" mass="50162">MVLSLLAGCSTESKTQSNEGSSTPSGGKAKEPVTIRFLTHGMDSNYNWKDTIPAFEKKFPDIKIDLVQLSDKGDTAEANKKLDLAASSGETMDVLMLTDPASFAKRVALGIAAPMDDFIAKEGFKVSEEYKVDTLLNGKYYALPTKLTPWYVVLNKDHLDQAGLKVPTDWTWDEFRDYAKKLTKGEGPTKRYGAFFHGPTDGGFMEFMKLELGNQSDNMEFLRADGTSNLDSPLFKKTLELYLKMEKEDKSLTPYDERISQKLHYRPAFFNQTTSMVLMGSWFTSELGGTDQFPLNFNVAVAPYPKNAPGDPSGYAPYITDYMAIAASSKHKEEAYKFIRWYTTEGQIVQGKQIPSWSKVKPEEMGKIVEVILSKTKNPEKVDKASITNVMTGYKSGKSIPPVTYQAEINKAINEEFELLIFGKQDIDTMIKKSKDRVQKLIDTNKK</sequence>
<proteinExistence type="predicted"/>